<dbReference type="Pfam" id="PF13460">
    <property type="entry name" value="NAD_binding_10"/>
    <property type="match status" value="1"/>
</dbReference>
<dbReference type="Proteomes" id="UP000053528">
    <property type="component" value="Unassembled WGS sequence"/>
</dbReference>
<organism evidence="3 4">
    <name type="scientific">Pseudoglutamicibacter albus DNF00011</name>
    <dbReference type="NCBI Taxonomy" id="1401063"/>
    <lineage>
        <taxon>Bacteria</taxon>
        <taxon>Bacillati</taxon>
        <taxon>Actinomycetota</taxon>
        <taxon>Actinomycetes</taxon>
        <taxon>Micrococcales</taxon>
        <taxon>Micrococcaceae</taxon>
        <taxon>Pseudoglutamicibacter</taxon>
    </lineage>
</organism>
<evidence type="ECO:0000313" key="3">
    <source>
        <dbReference type="EMBL" id="KGF20700.1"/>
    </source>
</evidence>
<dbReference type="GO" id="GO:0004029">
    <property type="term" value="F:aldehyde dehydrogenase (NAD+) activity"/>
    <property type="evidence" value="ECO:0007669"/>
    <property type="project" value="TreeGrafter"/>
</dbReference>
<dbReference type="InterPro" id="IPR016040">
    <property type="entry name" value="NAD(P)-bd_dom"/>
</dbReference>
<dbReference type="InterPro" id="IPR036291">
    <property type="entry name" value="NAD(P)-bd_dom_sf"/>
</dbReference>
<evidence type="ECO:0000256" key="1">
    <source>
        <dbReference type="SAM" id="MobiDB-lite"/>
    </source>
</evidence>
<dbReference type="Gene3D" id="3.40.50.720">
    <property type="entry name" value="NAD(P)-binding Rossmann-like Domain"/>
    <property type="match status" value="1"/>
</dbReference>
<name>A0A095YE41_9MICC</name>
<dbReference type="InterPro" id="IPR051783">
    <property type="entry name" value="NAD(P)-dependent_oxidoreduct"/>
</dbReference>
<feature type="region of interest" description="Disordered" evidence="1">
    <location>
        <begin position="298"/>
        <end position="324"/>
    </location>
</feature>
<comment type="caution">
    <text evidence="3">The sequence shown here is derived from an EMBL/GenBank/DDBJ whole genome shotgun (WGS) entry which is preliminary data.</text>
</comment>
<proteinExistence type="predicted"/>
<feature type="domain" description="NAD(P)-binding" evidence="2">
    <location>
        <begin position="7"/>
        <end position="152"/>
    </location>
</feature>
<dbReference type="PANTHER" id="PTHR48079">
    <property type="entry name" value="PROTEIN YEEZ"/>
    <property type="match status" value="1"/>
</dbReference>
<reference evidence="3 4" key="1">
    <citation type="submission" date="2014-07" db="EMBL/GenBank/DDBJ databases">
        <authorList>
            <person name="McCorrison J."/>
            <person name="Sanka R."/>
            <person name="Torralba M."/>
            <person name="Gillis M."/>
            <person name="Haft D.H."/>
            <person name="Methe B."/>
            <person name="Sutton G."/>
            <person name="Nelson K.E."/>
        </authorList>
    </citation>
    <scope>NUCLEOTIDE SEQUENCE [LARGE SCALE GENOMIC DNA]</scope>
    <source>
        <strain evidence="3 4">DNF00011</strain>
    </source>
</reference>
<dbReference type="SUPFAM" id="SSF51735">
    <property type="entry name" value="NAD(P)-binding Rossmann-fold domains"/>
    <property type="match status" value="1"/>
</dbReference>
<dbReference type="EMBL" id="JRNH01000012">
    <property type="protein sequence ID" value="KGF20700.1"/>
    <property type="molecule type" value="Genomic_DNA"/>
</dbReference>
<gene>
    <name evidence="3" type="ORF">HMPREF2128_04555</name>
</gene>
<evidence type="ECO:0000313" key="4">
    <source>
        <dbReference type="Proteomes" id="UP000053528"/>
    </source>
</evidence>
<dbReference type="AlphaFoldDB" id="A0A095YE41"/>
<dbReference type="RefSeq" id="WP_035755508.1">
    <property type="nucleotide sequence ID" value="NZ_JRNH01000012.1"/>
</dbReference>
<dbReference type="GO" id="GO:0005737">
    <property type="term" value="C:cytoplasm"/>
    <property type="evidence" value="ECO:0007669"/>
    <property type="project" value="TreeGrafter"/>
</dbReference>
<accession>A0A095YE41</accession>
<feature type="compositionally biased region" description="Basic and acidic residues" evidence="1">
    <location>
        <begin position="298"/>
        <end position="309"/>
    </location>
</feature>
<protein>
    <submittedName>
        <fullName evidence="3">NAD-dependent epimerase</fullName>
    </submittedName>
</protein>
<dbReference type="PANTHER" id="PTHR48079:SF6">
    <property type="entry name" value="NAD(P)-BINDING DOMAIN-CONTAINING PROTEIN-RELATED"/>
    <property type="match status" value="1"/>
</dbReference>
<evidence type="ECO:0000259" key="2">
    <source>
        <dbReference type="Pfam" id="PF13460"/>
    </source>
</evidence>
<sequence length="324" mass="35453">MDILLLGGTGFLGQHIAQEALERGHNVTCLARGTKQPPGGVEFISSDRDRTNAYGTVEGRTWDTVIDLTSQPKHASEAAGNLKSKHWVFVSSSSVYENQGNVSSELDPVVDPLDGDYMENMSQYPAAKSACEATYRVAEEPVLIVRPGLLAGYGDETGRSGYYPWRFAHPTGDDVIVPDPTFPIAMIDAEDLAAWIVSSAEDRRGGTYNATGHAATLAEVFAISRELSSAQASERPVADEMLLACDVNPWMGPKSLPLWVPGHQWRNMALLECRAAYEAGLQIRALKETLMAALQYEEQRQGERPAGLRDEEETELRERLASAQ</sequence>